<proteinExistence type="predicted"/>
<reference evidence="1 2" key="1">
    <citation type="submission" date="2018-08" db="EMBL/GenBank/DDBJ databases">
        <authorList>
            <person name="Muller C M."/>
        </authorList>
    </citation>
    <scope>NUCLEOTIDE SEQUENCE [LARGE SCALE GENOMIC DNA]</scope>
</reference>
<name>A0A9X9MK93_BLUGR</name>
<sequence length="65" mass="7730">MDPRTPSRSDQVFCRPMSGMIAQWFMKYKINAPLLEVIAETKKPDFSPIYLYTIATYQMLQFWFS</sequence>
<accession>A0A9X9MK93</accession>
<dbReference type="AlphaFoldDB" id="A0A9X9MK93"/>
<dbReference type="EMBL" id="LR026991">
    <property type="protein sequence ID" value="VDB90768.1"/>
    <property type="molecule type" value="Genomic_DNA"/>
</dbReference>
<gene>
    <name evidence="1" type="ORF">BGT96224V316_LOCUS5821</name>
</gene>
<dbReference type="Proteomes" id="UP000324639">
    <property type="component" value="Chromosome Bgt_-08"/>
</dbReference>
<evidence type="ECO:0000313" key="1">
    <source>
        <dbReference type="EMBL" id="VDB90768.1"/>
    </source>
</evidence>
<keyword evidence="2" id="KW-1185">Reference proteome</keyword>
<protein>
    <submittedName>
        <fullName evidence="1">Bgt-2522</fullName>
    </submittedName>
</protein>
<organism evidence="1 2">
    <name type="scientific">Blumeria graminis f. sp. tritici</name>
    <dbReference type="NCBI Taxonomy" id="62690"/>
    <lineage>
        <taxon>Eukaryota</taxon>
        <taxon>Fungi</taxon>
        <taxon>Dikarya</taxon>
        <taxon>Ascomycota</taxon>
        <taxon>Pezizomycotina</taxon>
        <taxon>Leotiomycetes</taxon>
        <taxon>Erysiphales</taxon>
        <taxon>Erysiphaceae</taxon>
        <taxon>Blumeria</taxon>
    </lineage>
</organism>
<evidence type="ECO:0000313" key="2">
    <source>
        <dbReference type="Proteomes" id="UP000324639"/>
    </source>
</evidence>